<name>A0A917B8P6_HALAA</name>
<evidence type="ECO:0000313" key="4">
    <source>
        <dbReference type="Proteomes" id="UP000660110"/>
    </source>
</evidence>
<evidence type="ECO:0000259" key="2">
    <source>
        <dbReference type="Pfam" id="PF04545"/>
    </source>
</evidence>
<dbReference type="EMBL" id="BMEL01000003">
    <property type="protein sequence ID" value="GGF25648.1"/>
    <property type="molecule type" value="Genomic_DNA"/>
</dbReference>
<keyword evidence="4" id="KW-1185">Reference proteome</keyword>
<reference evidence="3" key="2">
    <citation type="submission" date="2020-09" db="EMBL/GenBank/DDBJ databases">
        <authorList>
            <person name="Sun Q."/>
            <person name="Zhou Y."/>
        </authorList>
    </citation>
    <scope>NUCLEOTIDE SEQUENCE</scope>
    <source>
        <strain evidence="3">CGMCC 1.12153</strain>
    </source>
</reference>
<gene>
    <name evidence="3" type="ORF">GCM10010954_25690</name>
</gene>
<sequence length="170" mass="20065">MRKEFEKPLQSFLKKPKNQSAVSTALKKPSPKNRSYVNHLFYQYQIEARFVNYVNTALWRQAKDYHKKRKSQQLFIALENVEIISDQQDVLNQLTERDLFEALESKTLYLAIKKLTPRQQFVLHAYAVEMFTFQEIADQLGISQQSASKTYQRVMVKLRQTLKGANQSWD</sequence>
<reference evidence="3" key="1">
    <citation type="journal article" date="2014" name="Int. J. Syst. Evol. Microbiol.">
        <title>Complete genome sequence of Corynebacterium casei LMG S-19264T (=DSM 44701T), isolated from a smear-ripened cheese.</title>
        <authorList>
            <consortium name="US DOE Joint Genome Institute (JGI-PGF)"/>
            <person name="Walter F."/>
            <person name="Albersmeier A."/>
            <person name="Kalinowski J."/>
            <person name="Ruckert C."/>
        </authorList>
    </citation>
    <scope>NUCLEOTIDE SEQUENCE</scope>
    <source>
        <strain evidence="3">CGMCC 1.12153</strain>
    </source>
</reference>
<dbReference type="Gene3D" id="1.20.140.160">
    <property type="match status" value="1"/>
</dbReference>
<dbReference type="Proteomes" id="UP000660110">
    <property type="component" value="Unassembled WGS sequence"/>
</dbReference>
<dbReference type="InterPro" id="IPR014284">
    <property type="entry name" value="RNA_pol_sigma-70_dom"/>
</dbReference>
<dbReference type="GO" id="GO:0003700">
    <property type="term" value="F:DNA-binding transcription factor activity"/>
    <property type="evidence" value="ECO:0007669"/>
    <property type="project" value="InterPro"/>
</dbReference>
<comment type="caution">
    <text evidence="3">The sequence shown here is derived from an EMBL/GenBank/DDBJ whole genome shotgun (WGS) entry which is preliminary data.</text>
</comment>
<accession>A0A917B8P6</accession>
<dbReference type="NCBIfam" id="TIGR02937">
    <property type="entry name" value="sigma70-ECF"/>
    <property type="match status" value="1"/>
</dbReference>
<feature type="domain" description="RNA polymerase sigma-70 region 4" evidence="2">
    <location>
        <begin position="111"/>
        <end position="160"/>
    </location>
</feature>
<dbReference type="SUPFAM" id="SSF88659">
    <property type="entry name" value="Sigma3 and sigma4 domains of RNA polymerase sigma factors"/>
    <property type="match status" value="1"/>
</dbReference>
<organism evidence="3 4">
    <name type="scientific">Halobacillus andaensis</name>
    <dbReference type="NCBI Taxonomy" id="1176239"/>
    <lineage>
        <taxon>Bacteria</taxon>
        <taxon>Bacillati</taxon>
        <taxon>Bacillota</taxon>
        <taxon>Bacilli</taxon>
        <taxon>Bacillales</taxon>
        <taxon>Bacillaceae</taxon>
        <taxon>Halobacillus</taxon>
    </lineage>
</organism>
<dbReference type="AlphaFoldDB" id="A0A917B8P6"/>
<dbReference type="InterPro" id="IPR007630">
    <property type="entry name" value="RNA_pol_sigma70_r4"/>
</dbReference>
<feature type="region of interest" description="Disordered" evidence="1">
    <location>
        <begin position="1"/>
        <end position="31"/>
    </location>
</feature>
<dbReference type="InterPro" id="IPR013324">
    <property type="entry name" value="RNA_pol_sigma_r3/r4-like"/>
</dbReference>
<evidence type="ECO:0000256" key="1">
    <source>
        <dbReference type="SAM" id="MobiDB-lite"/>
    </source>
</evidence>
<protein>
    <recommendedName>
        <fullName evidence="2">RNA polymerase sigma-70 region 4 domain-containing protein</fullName>
    </recommendedName>
</protein>
<dbReference type="RefSeq" id="WP_188377910.1">
    <property type="nucleotide sequence ID" value="NZ_BMEL01000003.1"/>
</dbReference>
<proteinExistence type="predicted"/>
<dbReference type="Pfam" id="PF04545">
    <property type="entry name" value="Sigma70_r4"/>
    <property type="match status" value="1"/>
</dbReference>
<evidence type="ECO:0000313" key="3">
    <source>
        <dbReference type="EMBL" id="GGF25648.1"/>
    </source>
</evidence>
<dbReference type="GO" id="GO:0006352">
    <property type="term" value="P:DNA-templated transcription initiation"/>
    <property type="evidence" value="ECO:0007669"/>
    <property type="project" value="InterPro"/>
</dbReference>